<evidence type="ECO:0000256" key="1">
    <source>
        <dbReference type="ARBA" id="ARBA00022723"/>
    </source>
</evidence>
<dbReference type="Gene3D" id="2.30.40.10">
    <property type="entry name" value="Urease, subunit C, domain 1"/>
    <property type="match status" value="1"/>
</dbReference>
<comment type="caution">
    <text evidence="6">The sequence shown here is derived from an EMBL/GenBank/DDBJ whole genome shotgun (WGS) entry which is preliminary data.</text>
</comment>
<keyword evidence="2" id="KW-0378">Hydrolase</keyword>
<protein>
    <recommendedName>
        <fullName evidence="5">Amidohydrolase-related domain-containing protein</fullName>
    </recommendedName>
</protein>
<dbReference type="NCBIfam" id="NF006055">
    <property type="entry name" value="PRK08203.1"/>
    <property type="match status" value="1"/>
</dbReference>
<keyword evidence="1" id="KW-0479">Metal-binding</keyword>
<evidence type="ECO:0000256" key="2">
    <source>
        <dbReference type="ARBA" id="ARBA00022801"/>
    </source>
</evidence>
<organism evidence="6 7">
    <name type="scientific">Synchytrium microbalum</name>
    <dbReference type="NCBI Taxonomy" id="1806994"/>
    <lineage>
        <taxon>Eukaryota</taxon>
        <taxon>Fungi</taxon>
        <taxon>Fungi incertae sedis</taxon>
        <taxon>Chytridiomycota</taxon>
        <taxon>Chytridiomycota incertae sedis</taxon>
        <taxon>Chytridiomycetes</taxon>
        <taxon>Synchytriales</taxon>
        <taxon>Synchytriaceae</taxon>
        <taxon>Synchytrium</taxon>
    </lineage>
</organism>
<dbReference type="Pfam" id="PF01979">
    <property type="entry name" value="Amidohydro_1"/>
    <property type="match status" value="1"/>
</dbReference>
<dbReference type="OrthoDB" id="194468at2759"/>
<feature type="domain" description="Amidohydrolase-related" evidence="5">
    <location>
        <begin position="59"/>
        <end position="425"/>
    </location>
</feature>
<dbReference type="GO" id="GO:0046872">
    <property type="term" value="F:metal ion binding"/>
    <property type="evidence" value="ECO:0007669"/>
    <property type="project" value="UniProtKB-KW"/>
</dbReference>
<dbReference type="GO" id="GO:0000444">
    <property type="term" value="C:MIS12/MIND type complex"/>
    <property type="evidence" value="ECO:0007669"/>
    <property type="project" value="InterPro"/>
</dbReference>
<accession>A0A507C9E6</accession>
<dbReference type="STRING" id="1806994.A0A507C9E6"/>
<dbReference type="GO" id="GO:0051301">
    <property type="term" value="P:cell division"/>
    <property type="evidence" value="ECO:0007669"/>
    <property type="project" value="InterPro"/>
</dbReference>
<evidence type="ECO:0000313" key="7">
    <source>
        <dbReference type="Proteomes" id="UP000319731"/>
    </source>
</evidence>
<dbReference type="Gene3D" id="3.20.20.140">
    <property type="entry name" value="Metal-dependent hydrolases"/>
    <property type="match status" value="1"/>
</dbReference>
<gene>
    <name evidence="6" type="ORF">SmJEL517_g00736</name>
</gene>
<keyword evidence="7" id="KW-1185">Reference proteome</keyword>
<proteinExistence type="predicted"/>
<dbReference type="SUPFAM" id="SSF51556">
    <property type="entry name" value="Metallo-dependent hydrolases"/>
    <property type="match status" value="1"/>
</dbReference>
<dbReference type="GO" id="GO:0007059">
    <property type="term" value="P:chromosome segregation"/>
    <property type="evidence" value="ECO:0007669"/>
    <property type="project" value="InterPro"/>
</dbReference>
<dbReference type="SUPFAM" id="SSF51338">
    <property type="entry name" value="Composite domain of metallo-dependent hydrolases"/>
    <property type="match status" value="1"/>
</dbReference>
<evidence type="ECO:0000256" key="3">
    <source>
        <dbReference type="ARBA" id="ARBA00022833"/>
    </source>
</evidence>
<dbReference type="InterPro" id="IPR032466">
    <property type="entry name" value="Metal_Hydrolase"/>
</dbReference>
<dbReference type="InterPro" id="IPR013218">
    <property type="entry name" value="Dsn1/Mis13"/>
</dbReference>
<feature type="region of interest" description="Disordered" evidence="4">
    <location>
        <begin position="679"/>
        <end position="700"/>
    </location>
</feature>
<dbReference type="PANTHER" id="PTHR43794:SF11">
    <property type="entry name" value="AMIDOHYDROLASE-RELATED DOMAIN-CONTAINING PROTEIN"/>
    <property type="match status" value="1"/>
</dbReference>
<evidence type="ECO:0000256" key="4">
    <source>
        <dbReference type="SAM" id="MobiDB-lite"/>
    </source>
</evidence>
<evidence type="ECO:0000313" key="6">
    <source>
        <dbReference type="EMBL" id="TPX37697.1"/>
    </source>
</evidence>
<evidence type="ECO:0000259" key="5">
    <source>
        <dbReference type="Pfam" id="PF01979"/>
    </source>
</evidence>
<dbReference type="CDD" id="cd01298">
    <property type="entry name" value="ATZ_TRZ_like"/>
    <property type="match status" value="1"/>
</dbReference>
<dbReference type="Proteomes" id="UP000319731">
    <property type="component" value="Unassembled WGS sequence"/>
</dbReference>
<name>A0A507C9E6_9FUNG</name>
<dbReference type="InterPro" id="IPR006680">
    <property type="entry name" value="Amidohydro-rel"/>
</dbReference>
<dbReference type="AlphaFoldDB" id="A0A507C9E6"/>
<dbReference type="FunFam" id="3.20.20.140:FF:000014">
    <property type="entry name" value="5-methylthioadenosine/S-adenosylhomocysteine deaminase"/>
    <property type="match status" value="1"/>
</dbReference>
<dbReference type="GO" id="GO:0019239">
    <property type="term" value="F:deaminase activity"/>
    <property type="evidence" value="ECO:0007669"/>
    <property type="project" value="UniProtKB-ARBA"/>
</dbReference>
<keyword evidence="3" id="KW-0862">Zinc</keyword>
<reference evidence="6 7" key="1">
    <citation type="journal article" date="2019" name="Sci. Rep.">
        <title>Comparative genomics of chytrid fungi reveal insights into the obligate biotrophic and pathogenic lifestyle of Synchytrium endobioticum.</title>
        <authorList>
            <person name="van de Vossenberg B.T.L.H."/>
            <person name="Warris S."/>
            <person name="Nguyen H.D.T."/>
            <person name="van Gent-Pelzer M.P.E."/>
            <person name="Joly D.L."/>
            <person name="van de Geest H.C."/>
            <person name="Bonants P.J.M."/>
            <person name="Smith D.S."/>
            <person name="Levesque C.A."/>
            <person name="van der Lee T.A.J."/>
        </authorList>
    </citation>
    <scope>NUCLEOTIDE SEQUENCE [LARGE SCALE GENOMIC DNA]</scope>
    <source>
        <strain evidence="6 7">JEL517</strain>
    </source>
</reference>
<dbReference type="InterPro" id="IPR011059">
    <property type="entry name" value="Metal-dep_hydrolase_composite"/>
</dbReference>
<dbReference type="InterPro" id="IPR050287">
    <property type="entry name" value="MTA/SAH_deaminase"/>
</dbReference>
<sequence>MSSVTIYRHIAALYTGETDIKDAAIVVNNNAIEWVGDDSKLPSSFLSATSKTVDCKGLVIIPGFINTHHHMYQSLTRGVAIDSPLFNWLEALYPVWGRMKSEDAYYGSKLSMAELILSGCTTSSDHHYIFPNNVTLDDTIKAAKDIGLRFHPTRGFMTLGKSSGGLPPDELVETTAGALDDAVRLIDTYHDSKPLSMIRIGIAPCSPFSVDKEAMIEAATLAKKYPAVMLHTHLAENDQDIAFSLAKYGCRPGEYLTQCGWDFDRTWLAHCVKLDAKEIAQFAANGCGVSHCPASNARLASGIAPVREMVDAGVKVGFGVDGSASNDSGSLLETARWALLLQRARICDVKGMGVREALQLASFGGAKVLGRETDLGKIQPGFAADFIGWKITGNVSMSGALDPVAAIMLTTPGNVTMSVINGRVVVEEGKLLTCDLDDLVAEHSKRSRDLQEGNLSTFKKPKATASEEAALTASDTRKLVENNVINQTLSTTSNPEDRPIRPAPCEGAFAPEFAPNNEGITIVTDHQPLAPPPPAQNPIVKPSRPAMMPMLFGRRGTDSEVPIPIRETPMIVKNKDMRQNGGTGRRRSSLGLRGKRSSSSSSGLCAPPHTIIEPSEYYRHINADSSDPVRMRQLLLWCAAKAKQNVEEEANPEVARVFEAVMDDVIAGLTDKSINTSWYHRKNDSDEDEGQTAAKLPNPKNEQATLALARYQEGIQKFSSEEQAWVSLLNEQSTLHAQAVDQYPEVESIPYNEELLSSLTEDVQLFANAYLQPSAADDFSEQIKRNLQQLRLNIHHLQHMVSQTSVEYTKKLRDCEALFAQILQAYTEQEAQSRANIEPMEVLRLLAASAPST</sequence>
<dbReference type="EMBL" id="QEAO01000002">
    <property type="protein sequence ID" value="TPX37697.1"/>
    <property type="molecule type" value="Genomic_DNA"/>
</dbReference>
<dbReference type="RefSeq" id="XP_031027608.1">
    <property type="nucleotide sequence ID" value="XM_031166665.1"/>
</dbReference>
<feature type="compositionally biased region" description="Basic residues" evidence="4">
    <location>
        <begin position="584"/>
        <end position="596"/>
    </location>
</feature>
<dbReference type="Pfam" id="PF08202">
    <property type="entry name" value="MIS13"/>
    <property type="match status" value="1"/>
</dbReference>
<dbReference type="PANTHER" id="PTHR43794">
    <property type="entry name" value="AMINOHYDROLASE SSNA-RELATED"/>
    <property type="match status" value="1"/>
</dbReference>
<dbReference type="GO" id="GO:0016814">
    <property type="term" value="F:hydrolase activity, acting on carbon-nitrogen (but not peptide) bonds, in cyclic amidines"/>
    <property type="evidence" value="ECO:0007669"/>
    <property type="project" value="UniProtKB-ARBA"/>
</dbReference>
<dbReference type="GeneID" id="42001962"/>
<feature type="region of interest" description="Disordered" evidence="4">
    <location>
        <begin position="576"/>
        <end position="608"/>
    </location>
</feature>